<dbReference type="Gene3D" id="3.40.50.1860">
    <property type="match status" value="1"/>
</dbReference>
<name>D1YJM6_LACGS</name>
<evidence type="ECO:0008006" key="3">
    <source>
        <dbReference type="Google" id="ProtNLM"/>
    </source>
</evidence>
<gene>
    <name evidence="1" type="ORF">HMPREF9209_2115</name>
</gene>
<dbReference type="Proteomes" id="UP000003684">
    <property type="component" value="Unassembled WGS sequence"/>
</dbReference>
<dbReference type="AlphaFoldDB" id="D1YJM6"/>
<accession>D1YJM6</accession>
<organism evidence="1 2">
    <name type="scientific">Lactobacillus gasseri 224-1</name>
    <dbReference type="NCBI Taxonomy" id="679196"/>
    <lineage>
        <taxon>Bacteria</taxon>
        <taxon>Bacillati</taxon>
        <taxon>Bacillota</taxon>
        <taxon>Bacilli</taxon>
        <taxon>Lactobacillales</taxon>
        <taxon>Lactobacillaceae</taxon>
        <taxon>Lactobacillus</taxon>
    </lineage>
</organism>
<dbReference type="GO" id="GO:0016855">
    <property type="term" value="F:racemase and epimerase activity, acting on amino acids and derivatives"/>
    <property type="evidence" value="ECO:0007669"/>
    <property type="project" value="InterPro"/>
</dbReference>
<dbReference type="EMBL" id="ADFT01000019">
    <property type="protein sequence ID" value="EFB62308.1"/>
    <property type="molecule type" value="Genomic_DNA"/>
</dbReference>
<sequence length="38" mass="4313">MEEKRDFNHHLFKGVFLMDNRPIGVLDSGLGGLTVLKK</sequence>
<evidence type="ECO:0000313" key="1">
    <source>
        <dbReference type="EMBL" id="EFB62308.1"/>
    </source>
</evidence>
<dbReference type="InterPro" id="IPR001920">
    <property type="entry name" value="Asp/Glu_race"/>
</dbReference>
<protein>
    <recommendedName>
        <fullName evidence="3">Glutamate racemase</fullName>
    </recommendedName>
</protein>
<reference evidence="1 2" key="1">
    <citation type="submission" date="2009-12" db="EMBL/GenBank/DDBJ databases">
        <title>Genome Sequence of Lactobacillus gasseri 224-1.</title>
        <authorList>
            <person name="Durkin A.S."/>
            <person name="Madupu R."/>
            <person name="Torralba M."/>
            <person name="Methe B."/>
            <person name="Sutton G."/>
            <person name="Strausberg R.L."/>
            <person name="Nelson K.E."/>
        </authorList>
    </citation>
    <scope>NUCLEOTIDE SEQUENCE [LARGE SCALE GENOMIC DNA]</scope>
    <source>
        <strain evidence="1 2">224-1</strain>
    </source>
</reference>
<proteinExistence type="predicted"/>
<comment type="caution">
    <text evidence="1">The sequence shown here is derived from an EMBL/GenBank/DDBJ whole genome shotgun (WGS) entry which is preliminary data.</text>
</comment>
<evidence type="ECO:0000313" key="2">
    <source>
        <dbReference type="Proteomes" id="UP000003684"/>
    </source>
</evidence>